<sequence length="48" mass="5065">MHETGARDWEAGEAGEAVTGTQGVSTPLATTRETRKGAVVPHEQLLFA</sequence>
<evidence type="ECO:0000313" key="3">
    <source>
        <dbReference type="Proteomes" id="UP000715781"/>
    </source>
</evidence>
<comment type="caution">
    <text evidence="2">The sequence shown here is derived from an EMBL/GenBank/DDBJ whole genome shotgun (WGS) entry which is preliminary data.</text>
</comment>
<protein>
    <submittedName>
        <fullName evidence="2">Uncharacterized protein</fullName>
    </submittedName>
</protein>
<reference evidence="2" key="2">
    <citation type="journal article" date="2022" name="Microbiol. Resour. Announc.">
        <title>Metagenome Sequencing to Explore Phylogenomics of Terrestrial Cyanobacteria.</title>
        <authorList>
            <person name="Ward R.D."/>
            <person name="Stajich J.E."/>
            <person name="Johansen J.R."/>
            <person name="Huntemann M."/>
            <person name="Clum A."/>
            <person name="Foster B."/>
            <person name="Foster B."/>
            <person name="Roux S."/>
            <person name="Palaniappan K."/>
            <person name="Varghese N."/>
            <person name="Mukherjee S."/>
            <person name="Reddy T.B.K."/>
            <person name="Daum C."/>
            <person name="Copeland A."/>
            <person name="Chen I.A."/>
            <person name="Ivanova N.N."/>
            <person name="Kyrpides N.C."/>
            <person name="Shapiro N."/>
            <person name="Eloe-Fadrosh E.A."/>
            <person name="Pietrasiak N."/>
        </authorList>
    </citation>
    <scope>NUCLEOTIDE SEQUENCE</scope>
    <source>
        <strain evidence="2">JT2-VF2</strain>
    </source>
</reference>
<dbReference type="EMBL" id="JAHHHN010000003">
    <property type="protein sequence ID" value="MBW4560846.1"/>
    <property type="molecule type" value="Genomic_DNA"/>
</dbReference>
<feature type="compositionally biased region" description="Basic and acidic residues" evidence="1">
    <location>
        <begin position="1"/>
        <end position="10"/>
    </location>
</feature>
<dbReference type="AlphaFoldDB" id="A0A951PVR5"/>
<gene>
    <name evidence="2" type="ORF">KME32_06735</name>
</gene>
<name>A0A951PVR5_9NOST</name>
<proteinExistence type="predicted"/>
<reference evidence="2" key="1">
    <citation type="submission" date="2021-05" db="EMBL/GenBank/DDBJ databases">
        <authorList>
            <person name="Pietrasiak N."/>
            <person name="Ward R."/>
            <person name="Stajich J.E."/>
            <person name="Kurbessoian T."/>
        </authorList>
    </citation>
    <scope>NUCLEOTIDE SEQUENCE</scope>
    <source>
        <strain evidence="2">JT2-VF2</strain>
    </source>
</reference>
<evidence type="ECO:0000256" key="1">
    <source>
        <dbReference type="SAM" id="MobiDB-lite"/>
    </source>
</evidence>
<feature type="compositionally biased region" description="Polar residues" evidence="1">
    <location>
        <begin position="19"/>
        <end position="31"/>
    </location>
</feature>
<organism evidence="2 3">
    <name type="scientific">Mojavia pulchra JT2-VF2</name>
    <dbReference type="NCBI Taxonomy" id="287848"/>
    <lineage>
        <taxon>Bacteria</taxon>
        <taxon>Bacillati</taxon>
        <taxon>Cyanobacteriota</taxon>
        <taxon>Cyanophyceae</taxon>
        <taxon>Nostocales</taxon>
        <taxon>Nostocaceae</taxon>
    </lineage>
</organism>
<evidence type="ECO:0000313" key="2">
    <source>
        <dbReference type="EMBL" id="MBW4560846.1"/>
    </source>
</evidence>
<accession>A0A951PVR5</accession>
<feature type="region of interest" description="Disordered" evidence="1">
    <location>
        <begin position="1"/>
        <end position="37"/>
    </location>
</feature>
<dbReference type="Proteomes" id="UP000715781">
    <property type="component" value="Unassembled WGS sequence"/>
</dbReference>